<dbReference type="PANTHER" id="PTHR10137:SF0">
    <property type="entry name" value="V-TYPE PROTON ATPASE SUBUNIT C"/>
    <property type="match status" value="1"/>
</dbReference>
<dbReference type="Proteomes" id="UP000075714">
    <property type="component" value="Unassembled WGS sequence"/>
</dbReference>
<keyword evidence="10" id="KW-1185">Reference proteome</keyword>
<reference evidence="7" key="1">
    <citation type="journal article" date="2016" name="G3 (Bethesda)">
        <title>Sequence of the Gonium pectorale Mating Locus Reveals a Complex and Dynamic History of Changes in Volvocine Algal Mating Haplotypes.</title>
        <authorList>
            <person name="Hamaji T."/>
            <person name="Mogi Y."/>
            <person name="Ferris P.J."/>
            <person name="Mori T."/>
            <person name="Miyagishima S."/>
            <person name="Kabeya Y."/>
            <person name="Nishimura Y."/>
            <person name="Toyoda A."/>
            <person name="Noguchi H."/>
            <person name="Fujiyama A."/>
            <person name="Olson B.J."/>
            <person name="Marriage T.N."/>
            <person name="Nishii I."/>
            <person name="Umen J.G."/>
            <person name="Nozaki H."/>
        </authorList>
    </citation>
    <scope>NUCLEOTIDE SEQUENCE</scope>
    <source>
        <strain evidence="7">K3-F3-4</strain>
        <strain evidence="8">K4-F3-4</strain>
    </source>
</reference>
<dbReference type="EMBL" id="LC062719">
    <property type="protein sequence ID" value="BAU61605.1"/>
    <property type="molecule type" value="Genomic_DNA"/>
</dbReference>
<dbReference type="PANTHER" id="PTHR10137">
    <property type="entry name" value="V-TYPE PROTON ATPASE SUBUNIT C"/>
    <property type="match status" value="1"/>
</dbReference>
<evidence type="ECO:0000313" key="7">
    <source>
        <dbReference type="EMBL" id="BAU61573.1"/>
    </source>
</evidence>
<evidence type="ECO:0000256" key="1">
    <source>
        <dbReference type="ARBA" id="ARBA00006138"/>
    </source>
</evidence>
<sequence>MVHWLLSLQLPNKRKDVAWELLQEKTASFGSSYKLEVPELRVGTLDSLMALSDDLSKTSAAFDAVVAKIRRQVYESGSSKAIASLKVEGMAAETYVQRFKWDEAKFPARRPLKETVEKMTELISRIEDDLKVKASEYNNLKSQLSQFTRKAQGSLAVRDIHQLVQPQQVIDTEHLTTLFVIVTKFSAKDWKDGYEKMCDFIVPRSSELIAEDNESAMFSVVLFKRVVDDFKAAARSRGFQVREYHMPLENSELSATQLEQLKRDVEQRKAALETWCRTAFGEAFSCYVHALVVRLFVESILRYGLPPAFQAVVVRPLDKAEGKLRAELESAFGDGKTQFWKDEGSTVGAGLAGDLEMYPYVSLTLTTEYNAA</sequence>
<keyword evidence="3 6" id="KW-0375">Hydrogen ion transport</keyword>
<comment type="subunit">
    <text evidence="6">V-ATPase is a heteromultimeric enzyme composed of a peripheral catalytic V1 complex (components A to H) attached to an integral membrane V0 proton pore complex.</text>
</comment>
<evidence type="ECO:0000313" key="10">
    <source>
        <dbReference type="Proteomes" id="UP000075714"/>
    </source>
</evidence>
<evidence type="ECO:0000256" key="5">
    <source>
        <dbReference type="ARBA" id="ARBA00025445"/>
    </source>
</evidence>
<evidence type="ECO:0000256" key="3">
    <source>
        <dbReference type="ARBA" id="ARBA00022781"/>
    </source>
</evidence>
<dbReference type="AlphaFoldDB" id="A0A140JWU6"/>
<dbReference type="Gene3D" id="1.20.1460.10">
    <property type="entry name" value="subunit c (vma5p) of the yeast v-atpase, domain 2"/>
    <property type="match status" value="1"/>
</dbReference>
<name>A0A140JWU6_GONPE</name>
<reference evidence="9" key="3">
    <citation type="journal article" date="2016" name="Nat. Commun.">
        <title>The Gonium pectorale genome demonstrates cooption of cell cycle regulation during the evolution of multicellularity.</title>
        <authorList>
            <person name="Hanschen E.R."/>
            <person name="Marriage T.N."/>
            <person name="Ferris P.J."/>
            <person name="Hamaji T."/>
            <person name="Toyoda A."/>
            <person name="Fujiyama A."/>
            <person name="Neme R."/>
            <person name="Noguchi H."/>
            <person name="Minakuchi Y."/>
            <person name="Suzuki M."/>
            <person name="Kawai-Toyooka H."/>
            <person name="Smith D.R."/>
            <person name="Sparks H."/>
            <person name="Anderson J."/>
            <person name="Bakaric R."/>
            <person name="Luria V."/>
            <person name="Karger A."/>
            <person name="Kirschner M."/>
            <person name="Durand P."/>
            <person name="Michod R.E."/>
            <person name="Nozaki H."/>
            <person name="Olson B.J."/>
        </authorList>
    </citation>
    <scope>NUCLEOTIDE SEQUENCE [LARGE SCALE GENOMIC DNA]</scope>
    <source>
        <strain evidence="9">NIES-2863</strain>
        <tissue evidence="9">Colony</tissue>
    </source>
</reference>
<comment type="similarity">
    <text evidence="1 6">Belongs to the V-ATPase C subunit family.</text>
</comment>
<dbReference type="InterPro" id="IPR036132">
    <property type="entry name" value="Vac_ATP_synth_c_sf"/>
</dbReference>
<organism evidence="7">
    <name type="scientific">Gonium pectorale</name>
    <name type="common">Green alga</name>
    <dbReference type="NCBI Taxonomy" id="33097"/>
    <lineage>
        <taxon>Eukaryota</taxon>
        <taxon>Viridiplantae</taxon>
        <taxon>Chlorophyta</taxon>
        <taxon>core chlorophytes</taxon>
        <taxon>Chlorophyceae</taxon>
        <taxon>CS clade</taxon>
        <taxon>Chlamydomonadales</taxon>
        <taxon>Volvocaceae</taxon>
        <taxon>Gonium</taxon>
    </lineage>
</organism>
<gene>
    <name evidence="7" type="primary">ATPvC</name>
    <name evidence="9" type="ORF">GPECTOR_5000g1267</name>
</gene>
<protein>
    <recommendedName>
        <fullName evidence="6">V-type proton ATPase subunit C</fullName>
    </recommendedName>
</protein>
<dbReference type="SUPFAM" id="SSF118203">
    <property type="entry name" value="Vacuolar ATP synthase subunit C"/>
    <property type="match status" value="1"/>
</dbReference>
<comment type="function">
    <text evidence="5">Subunit of the peripheral V1 complex of vacuolar ATPase. Subunit C is necessary for the assembly of the catalytic sector of the enzyme and is likely to have a specific function in its catalytic activity. V-ATPase is responsible for acidifying a variety of intracellular compartments in eukaryotic cells.</text>
</comment>
<dbReference type="FunFam" id="3.30.70.100:FF:000002">
    <property type="entry name" value="V-type proton ATPase subunit C"/>
    <property type="match status" value="1"/>
</dbReference>
<dbReference type="EMBL" id="LC062718">
    <property type="protein sequence ID" value="BAU61573.1"/>
    <property type="molecule type" value="Genomic_DNA"/>
</dbReference>
<keyword evidence="4 6" id="KW-0406">Ion transport</keyword>
<dbReference type="EMBL" id="LSYV01000001">
    <property type="protein sequence ID" value="KXZ57041.1"/>
    <property type="molecule type" value="Genomic_DNA"/>
</dbReference>
<evidence type="ECO:0000313" key="9">
    <source>
        <dbReference type="EMBL" id="KXZ57041.1"/>
    </source>
</evidence>
<reference evidence="10" key="2">
    <citation type="journal article" date="2016" name="Nat. Commun.">
        <title>The Gonium pectorale genome demonstrates co-option of cell cycle regulation during the evolution of multicellularity.</title>
        <authorList>
            <person name="Hanschen E.R."/>
            <person name="Marriage T.N."/>
            <person name="Ferris P.J."/>
            <person name="Hamaji T."/>
            <person name="Toyoda A."/>
            <person name="Fujiyama A."/>
            <person name="Neme R."/>
            <person name="Noguchi H."/>
            <person name="Minakuchi Y."/>
            <person name="Suzuki M."/>
            <person name="Kawai-Toyooka H."/>
            <person name="Smith D.R."/>
            <person name="Sparks H."/>
            <person name="Anderson J."/>
            <person name="Bakaric R."/>
            <person name="Luria V."/>
            <person name="Karger A."/>
            <person name="Kirschner M.W."/>
            <person name="Durand P.M."/>
            <person name="Michod R.E."/>
            <person name="Nozaki H."/>
            <person name="Olson B.J."/>
        </authorList>
    </citation>
    <scope>NUCLEOTIDE SEQUENCE [LARGE SCALE GENOMIC DNA]</scope>
    <source>
        <strain evidence="10">NIES-2863</strain>
    </source>
</reference>
<dbReference type="Pfam" id="PF03223">
    <property type="entry name" value="V-ATPase_C"/>
    <property type="match status" value="1"/>
</dbReference>
<evidence type="ECO:0000313" key="8">
    <source>
        <dbReference type="EMBL" id="BAU61605.1"/>
    </source>
</evidence>
<evidence type="ECO:0000256" key="4">
    <source>
        <dbReference type="ARBA" id="ARBA00023065"/>
    </source>
</evidence>
<comment type="function">
    <text evidence="6">Subunit of the V1 complex of vacuolar(H+)-ATPase (V-ATPase), a multisubunit enzyme composed of a peripheral complex (V1) that hydrolyzes ATP and a membrane integral complex (V0) that translocates protons. V-ATPase is responsible for acidifying and maintaining the pH of intracellular compartments and in some cell types, is targeted to the plasma membrane, where it is responsible for acidifying the extracellular environment. Subunit C is necessary for the assembly of the catalytic sector of the enzyme and is likely to have a specific function in its catalytic activity.</text>
</comment>
<proteinExistence type="inferred from homology"/>
<evidence type="ECO:0000256" key="6">
    <source>
        <dbReference type="RuleBase" id="RU364010"/>
    </source>
</evidence>
<dbReference type="Gene3D" id="3.30.70.1180">
    <property type="entry name" value="Vacuolar atp synthase subunit c, domain 1"/>
    <property type="match status" value="1"/>
</dbReference>
<evidence type="ECO:0000256" key="2">
    <source>
        <dbReference type="ARBA" id="ARBA00022448"/>
    </source>
</evidence>
<dbReference type="Gene3D" id="3.30.70.100">
    <property type="match status" value="1"/>
</dbReference>
<keyword evidence="2 6" id="KW-0813">Transport</keyword>
<accession>A0A140JWU6</accession>
<dbReference type="CDD" id="cd14785">
    <property type="entry name" value="V-ATPase_C"/>
    <property type="match status" value="1"/>
</dbReference>
<dbReference type="GO" id="GO:0046961">
    <property type="term" value="F:proton-transporting ATPase activity, rotational mechanism"/>
    <property type="evidence" value="ECO:0007669"/>
    <property type="project" value="InterPro"/>
</dbReference>
<dbReference type="STRING" id="33097.A0A140JWU6"/>
<dbReference type="InterPro" id="IPR004907">
    <property type="entry name" value="ATPase_V1-cplx_csu"/>
</dbReference>
<dbReference type="GO" id="GO:0000221">
    <property type="term" value="C:vacuolar proton-transporting V-type ATPase, V1 domain"/>
    <property type="evidence" value="ECO:0007669"/>
    <property type="project" value="TreeGrafter"/>
</dbReference>
<dbReference type="OrthoDB" id="6605928at2759"/>